<evidence type="ECO:0000256" key="2">
    <source>
        <dbReference type="ARBA" id="ARBA00023136"/>
    </source>
</evidence>
<dbReference type="PANTHER" id="PTHR30329">
    <property type="entry name" value="STATOR ELEMENT OF FLAGELLAR MOTOR COMPLEX"/>
    <property type="match status" value="1"/>
</dbReference>
<dbReference type="InterPro" id="IPR036737">
    <property type="entry name" value="OmpA-like_sf"/>
</dbReference>
<dbReference type="PROSITE" id="PS51257">
    <property type="entry name" value="PROKAR_LIPOPROTEIN"/>
    <property type="match status" value="1"/>
</dbReference>
<comment type="subcellular location">
    <subcellularLocation>
        <location evidence="1">Cell outer membrane</location>
    </subcellularLocation>
</comment>
<dbReference type="HOGENOM" id="CLU_055761_0_0_10"/>
<keyword evidence="7" id="KW-0687">Ribonucleoprotein</keyword>
<dbReference type="AlphaFoldDB" id="A9E444"/>
<evidence type="ECO:0000256" key="5">
    <source>
        <dbReference type="SAM" id="MobiDB-lite"/>
    </source>
</evidence>
<evidence type="ECO:0000313" key="7">
    <source>
        <dbReference type="EMBL" id="EDP95316.1"/>
    </source>
</evidence>
<dbReference type="GO" id="GO:0005840">
    <property type="term" value="C:ribosome"/>
    <property type="evidence" value="ECO:0007669"/>
    <property type="project" value="UniProtKB-KW"/>
</dbReference>
<dbReference type="EMBL" id="ABIB01000009">
    <property type="protein sequence ID" value="EDP95316.1"/>
    <property type="molecule type" value="Genomic_DNA"/>
</dbReference>
<keyword evidence="2 4" id="KW-0472">Membrane</keyword>
<feature type="domain" description="OmpA-like" evidence="6">
    <location>
        <begin position="233"/>
        <end position="347"/>
    </location>
</feature>
<comment type="caution">
    <text evidence="7">The sequence shown here is derived from an EMBL/GenBank/DDBJ whole genome shotgun (WGS) entry which is preliminary data.</text>
</comment>
<accession>A9E444</accession>
<keyword evidence="3" id="KW-0998">Cell outer membrane</keyword>
<keyword evidence="8" id="KW-1185">Reference proteome</keyword>
<proteinExistence type="predicted"/>
<dbReference type="eggNOG" id="COG2885">
    <property type="taxonomic scope" value="Bacteria"/>
</dbReference>
<dbReference type="InterPro" id="IPR050330">
    <property type="entry name" value="Bact_OuterMem_StrucFunc"/>
</dbReference>
<feature type="region of interest" description="Disordered" evidence="5">
    <location>
        <begin position="317"/>
        <end position="347"/>
    </location>
</feature>
<dbReference type="OrthoDB" id="9792021at2"/>
<dbReference type="RefSeq" id="WP_007094479.1">
    <property type="nucleotide sequence ID" value="NZ_CP142125.1"/>
</dbReference>
<evidence type="ECO:0000256" key="1">
    <source>
        <dbReference type="ARBA" id="ARBA00004442"/>
    </source>
</evidence>
<dbReference type="CDD" id="cd07185">
    <property type="entry name" value="OmpA_C-like"/>
    <property type="match status" value="1"/>
</dbReference>
<gene>
    <name evidence="7" type="primary">rpsA</name>
    <name evidence="7" type="ORF">KAOT1_09596</name>
</gene>
<evidence type="ECO:0000256" key="4">
    <source>
        <dbReference type="PROSITE-ProRule" id="PRU00473"/>
    </source>
</evidence>
<dbReference type="Proteomes" id="UP000002945">
    <property type="component" value="Unassembled WGS sequence"/>
</dbReference>
<dbReference type="InterPro" id="IPR006665">
    <property type="entry name" value="OmpA-like"/>
</dbReference>
<dbReference type="STRING" id="391587.KAOT1_09596"/>
<dbReference type="Gene3D" id="3.30.1330.60">
    <property type="entry name" value="OmpA-like domain"/>
    <property type="match status" value="1"/>
</dbReference>
<dbReference type="PANTHER" id="PTHR30329:SF21">
    <property type="entry name" value="LIPOPROTEIN YIAD-RELATED"/>
    <property type="match status" value="1"/>
</dbReference>
<protein>
    <submittedName>
        <fullName evidence="7">30S ribosomal protein S1</fullName>
    </submittedName>
</protein>
<dbReference type="Pfam" id="PF00691">
    <property type="entry name" value="OmpA"/>
    <property type="match status" value="1"/>
</dbReference>
<organism evidence="7 8">
    <name type="scientific">Kordia algicida OT-1</name>
    <dbReference type="NCBI Taxonomy" id="391587"/>
    <lineage>
        <taxon>Bacteria</taxon>
        <taxon>Pseudomonadati</taxon>
        <taxon>Bacteroidota</taxon>
        <taxon>Flavobacteriia</taxon>
        <taxon>Flavobacteriales</taxon>
        <taxon>Flavobacteriaceae</taxon>
        <taxon>Kordia</taxon>
    </lineage>
</organism>
<evidence type="ECO:0000313" key="8">
    <source>
        <dbReference type="Proteomes" id="UP000002945"/>
    </source>
</evidence>
<evidence type="ECO:0000259" key="6">
    <source>
        <dbReference type="PROSITE" id="PS51123"/>
    </source>
</evidence>
<evidence type="ECO:0000256" key="3">
    <source>
        <dbReference type="ARBA" id="ARBA00023237"/>
    </source>
</evidence>
<keyword evidence="7" id="KW-0689">Ribosomal protein</keyword>
<reference evidence="7 8" key="1">
    <citation type="journal article" date="2011" name="J. Bacteriol.">
        <title>Genome sequence of the algicidal bacterium Kordia algicida OT-1.</title>
        <authorList>
            <person name="Lee H.S."/>
            <person name="Kang S.G."/>
            <person name="Kwon K.K."/>
            <person name="Lee J.H."/>
            <person name="Kim S.J."/>
        </authorList>
    </citation>
    <scope>NUCLEOTIDE SEQUENCE [LARGE SCALE GENOMIC DNA]</scope>
    <source>
        <strain evidence="7 8">OT-1</strain>
    </source>
</reference>
<dbReference type="InterPro" id="IPR006664">
    <property type="entry name" value="OMP_bac"/>
</dbReference>
<feature type="compositionally biased region" description="Basic and acidic residues" evidence="5">
    <location>
        <begin position="331"/>
        <end position="347"/>
    </location>
</feature>
<dbReference type="GO" id="GO:0009279">
    <property type="term" value="C:cell outer membrane"/>
    <property type="evidence" value="ECO:0007669"/>
    <property type="project" value="UniProtKB-SubCell"/>
</dbReference>
<dbReference type="SUPFAM" id="SSF103088">
    <property type="entry name" value="OmpA-like"/>
    <property type="match status" value="1"/>
</dbReference>
<name>A9E444_9FLAO</name>
<dbReference type="PROSITE" id="PS51123">
    <property type="entry name" value="OMPA_2"/>
    <property type="match status" value="1"/>
</dbReference>
<dbReference type="PRINTS" id="PR01021">
    <property type="entry name" value="OMPADOMAIN"/>
</dbReference>
<sequence>MKKINLISSLFAITALISCKNDKKTNDNQSKEVVNEEISISDKNKQVKDVSNNTVKEFSWDNISESTFDIGVYPYITPPKGMKVDKNTSRTESYDFHKLEMFNGKSFFDIEGRVDKMGIMMDGNKEWNQYYFDKSIKDYLNSIGAQLIFEGKIPNELVNQKGANVNDRYAYFNNFYVGDIVNSPIRMYALKTPTKRIGIQVYSDVVSAQIGIVESKEFEQTIEKITAEDIINEINSNGFISLHINFDTGKSRIKADSYEIISEITKMLKTNPNLKISIEGHTDNAGDESYNMKLSKNRAKSVLMALVDEGIDESRLKSDGFGQTKPIGDNTTDKGKAKNRRVELRKI</sequence>